<evidence type="ECO:0000313" key="1">
    <source>
        <dbReference type="EMBL" id="SHE55767.1"/>
    </source>
</evidence>
<reference evidence="2" key="1">
    <citation type="submission" date="2016-11" db="EMBL/GenBank/DDBJ databases">
        <authorList>
            <person name="Varghese N."/>
            <person name="Submissions S."/>
        </authorList>
    </citation>
    <scope>NUCLEOTIDE SEQUENCE [LARGE SCALE GENOMIC DNA]</scope>
    <source>
        <strain evidence="2">DSM 16990</strain>
    </source>
</reference>
<dbReference type="OrthoDB" id="665728at2"/>
<dbReference type="AlphaFoldDB" id="A0A1M4UGE9"/>
<dbReference type="Proteomes" id="UP000184287">
    <property type="component" value="Unassembled WGS sequence"/>
</dbReference>
<gene>
    <name evidence="1" type="ORF">SAMN04488522_101550</name>
</gene>
<sequence length="143" mass="16684">MFTVEIQSPFSSVPIVHPDHAINIVIELYENVNWPDLYKQIEATGDTPESPFYYFKVSGNNNIGEKESLCLFGYMQDMVGIEYTRPKFETKGFFIKKQVLNPEYQTRMIKCDLSFANSCLQAFLRGNSAYLEENLYNNDFRNY</sequence>
<name>A0A1M4UGE9_9SPHI</name>
<keyword evidence="2" id="KW-1185">Reference proteome</keyword>
<dbReference type="EMBL" id="FQUQ01000001">
    <property type="protein sequence ID" value="SHE55767.1"/>
    <property type="molecule type" value="Genomic_DNA"/>
</dbReference>
<protein>
    <submittedName>
        <fullName evidence="1">Uncharacterized protein</fullName>
    </submittedName>
</protein>
<dbReference type="RefSeq" id="WP_073227074.1">
    <property type="nucleotide sequence ID" value="NZ_FQUQ01000001.1"/>
</dbReference>
<proteinExistence type="predicted"/>
<accession>A0A1M4UGE9</accession>
<organism evidence="1 2">
    <name type="scientific">Pedobacter caeni</name>
    <dbReference type="NCBI Taxonomy" id="288992"/>
    <lineage>
        <taxon>Bacteria</taxon>
        <taxon>Pseudomonadati</taxon>
        <taxon>Bacteroidota</taxon>
        <taxon>Sphingobacteriia</taxon>
        <taxon>Sphingobacteriales</taxon>
        <taxon>Sphingobacteriaceae</taxon>
        <taxon>Pedobacter</taxon>
    </lineage>
</organism>
<evidence type="ECO:0000313" key="2">
    <source>
        <dbReference type="Proteomes" id="UP000184287"/>
    </source>
</evidence>